<evidence type="ECO:0000256" key="10">
    <source>
        <dbReference type="ARBA" id="ARBA00022573"/>
    </source>
</evidence>
<dbReference type="GO" id="GO:0043752">
    <property type="term" value="F:adenosylcobinamide kinase activity"/>
    <property type="evidence" value="ECO:0007669"/>
    <property type="project" value="UniProtKB-EC"/>
</dbReference>
<evidence type="ECO:0000256" key="2">
    <source>
        <dbReference type="ARBA" id="ARBA00000711"/>
    </source>
</evidence>
<keyword evidence="19" id="KW-1185">Reference proteome</keyword>
<dbReference type="RefSeq" id="WP_121193796.1">
    <property type="nucleotide sequence ID" value="NZ_RBWV01000012.1"/>
</dbReference>
<comment type="caution">
    <text evidence="18">The sequence shown here is derived from an EMBL/GenBank/DDBJ whole genome shotgun (WGS) entry which is preliminary data.</text>
</comment>
<evidence type="ECO:0000256" key="6">
    <source>
        <dbReference type="ARBA" id="ARBA00005159"/>
    </source>
</evidence>
<comment type="catalytic activity">
    <reaction evidence="1">
        <text>adenosylcob(III)inamide + ATP = adenosylcob(III)inamide phosphate + ADP + H(+)</text>
        <dbReference type="Rhea" id="RHEA:15769"/>
        <dbReference type="ChEBI" id="CHEBI:2480"/>
        <dbReference type="ChEBI" id="CHEBI:15378"/>
        <dbReference type="ChEBI" id="CHEBI:30616"/>
        <dbReference type="ChEBI" id="CHEBI:58502"/>
        <dbReference type="ChEBI" id="CHEBI:456216"/>
        <dbReference type="EC" id="2.7.1.156"/>
    </reaction>
</comment>
<dbReference type="InterPro" id="IPR003203">
    <property type="entry name" value="CobU/CobP"/>
</dbReference>
<comment type="pathway">
    <text evidence="6">Cofactor biosynthesis; adenosylcobalamin biosynthesis; adenosylcobalamin from cob(II)yrinate a,c-diamide: step 5/7.</text>
</comment>
<dbReference type="EMBL" id="RBWV01000012">
    <property type="protein sequence ID" value="RKS74023.1"/>
    <property type="molecule type" value="Genomic_DNA"/>
</dbReference>
<keyword evidence="11 18" id="KW-0808">Transferase</keyword>
<keyword evidence="15" id="KW-0342">GTP-binding</keyword>
<dbReference type="EC" id="2.7.1.156" evidence="8"/>
<comment type="function">
    <text evidence="4">Catalyzes ATP-dependent phosphorylation of adenosylcobinamide and addition of GMP to adenosylcobinamide phosphate.</text>
</comment>
<comment type="pathway">
    <text evidence="5">Cofactor biosynthesis; adenosylcobalamin biosynthesis; adenosylcobalamin from cob(II)yrinate a,c-diamide: step 6/7.</text>
</comment>
<evidence type="ECO:0000313" key="19">
    <source>
        <dbReference type="Proteomes" id="UP000281955"/>
    </source>
</evidence>
<dbReference type="Proteomes" id="UP000281955">
    <property type="component" value="Unassembled WGS sequence"/>
</dbReference>
<keyword evidence="18" id="KW-0548">Nucleotidyltransferase</keyword>
<evidence type="ECO:0000313" key="18">
    <source>
        <dbReference type="EMBL" id="RKS74023.1"/>
    </source>
</evidence>
<dbReference type="AlphaFoldDB" id="A0A420XP98"/>
<dbReference type="SUPFAM" id="SSF52540">
    <property type="entry name" value="P-loop containing nucleoside triphosphate hydrolases"/>
    <property type="match status" value="1"/>
</dbReference>
<dbReference type="PANTHER" id="PTHR34848">
    <property type="match status" value="1"/>
</dbReference>
<evidence type="ECO:0000256" key="11">
    <source>
        <dbReference type="ARBA" id="ARBA00022679"/>
    </source>
</evidence>
<evidence type="ECO:0000256" key="17">
    <source>
        <dbReference type="ARBA" id="ARBA00030571"/>
    </source>
</evidence>
<comment type="catalytic activity">
    <reaction evidence="3">
        <text>adenosylcob(III)inamide + GTP = adenosylcob(III)inamide phosphate + GDP + H(+)</text>
        <dbReference type="Rhea" id="RHEA:15765"/>
        <dbReference type="ChEBI" id="CHEBI:2480"/>
        <dbReference type="ChEBI" id="CHEBI:15378"/>
        <dbReference type="ChEBI" id="CHEBI:37565"/>
        <dbReference type="ChEBI" id="CHEBI:58189"/>
        <dbReference type="ChEBI" id="CHEBI:58502"/>
        <dbReference type="EC" id="2.7.1.156"/>
    </reaction>
</comment>
<evidence type="ECO:0000256" key="4">
    <source>
        <dbReference type="ARBA" id="ARBA00003889"/>
    </source>
</evidence>
<evidence type="ECO:0000256" key="9">
    <source>
        <dbReference type="ARBA" id="ARBA00012523"/>
    </source>
</evidence>
<dbReference type="UniPathway" id="UPA00148">
    <property type="reaction ID" value="UER00236"/>
</dbReference>
<dbReference type="FunCoup" id="A0A420XP98">
    <property type="interactions" value="109"/>
</dbReference>
<evidence type="ECO:0000256" key="14">
    <source>
        <dbReference type="ARBA" id="ARBA00022840"/>
    </source>
</evidence>
<dbReference type="PANTHER" id="PTHR34848:SF1">
    <property type="entry name" value="BIFUNCTIONAL ADENOSYLCOBALAMIN BIOSYNTHESIS PROTEIN COBU"/>
    <property type="match status" value="1"/>
</dbReference>
<dbReference type="CDD" id="cd00544">
    <property type="entry name" value="CobU"/>
    <property type="match status" value="1"/>
</dbReference>
<gene>
    <name evidence="18" type="ORF">CLV35_2521</name>
</gene>
<dbReference type="InParanoid" id="A0A420XP98"/>
<dbReference type="InterPro" id="IPR027417">
    <property type="entry name" value="P-loop_NTPase"/>
</dbReference>
<keyword evidence="13 18" id="KW-0418">Kinase</keyword>
<accession>A0A420XP98</accession>
<evidence type="ECO:0000256" key="5">
    <source>
        <dbReference type="ARBA" id="ARBA00004692"/>
    </source>
</evidence>
<dbReference type="Pfam" id="PF02283">
    <property type="entry name" value="CobU"/>
    <property type="match status" value="1"/>
</dbReference>
<keyword evidence="12" id="KW-0547">Nucleotide-binding</keyword>
<evidence type="ECO:0000256" key="8">
    <source>
        <dbReference type="ARBA" id="ARBA00012016"/>
    </source>
</evidence>
<protein>
    <recommendedName>
        <fullName evidence="16">Adenosylcobinamide kinase</fullName>
        <ecNumber evidence="8">2.7.1.156</ecNumber>
        <ecNumber evidence="9">2.7.7.62</ecNumber>
    </recommendedName>
    <alternativeName>
        <fullName evidence="17">Adenosylcobinamide-phosphate guanylyltransferase</fullName>
    </alternativeName>
</protein>
<sequence>MDLRLAGTGGPLGWPEPGCPCAACATAARSTPRAPLRLLLDGRELPPVSGPVGDGSVLLALDEDATAAPGTYAVVLLADADLALLAALRRSGAVTPSTDVVAVGLTHRHGPAPLPLDDLGIRVLPDGAAVVATPSPAPPRRTLVLGGTRSGKSAEAERRLLGEPEVVYVATAPPRTDDGEWAARVAAHRLRRPVGWTTVETVELEPLLAADGPPLLVDDLGLLVTTLLAEAGAWDGGDLRAVHERVDALVAAWQATRRRVVAVSPEVGAGVVPAERSGRLFRDELGSLAARLAAESERVVQVVAGRVTVL</sequence>
<keyword evidence="10" id="KW-0169">Cobalamin biosynthesis</keyword>
<comment type="catalytic activity">
    <reaction evidence="2">
        <text>adenosylcob(III)inamide phosphate + GTP + H(+) = adenosylcob(III)inamide-GDP + diphosphate</text>
        <dbReference type="Rhea" id="RHEA:22712"/>
        <dbReference type="ChEBI" id="CHEBI:15378"/>
        <dbReference type="ChEBI" id="CHEBI:33019"/>
        <dbReference type="ChEBI" id="CHEBI:37565"/>
        <dbReference type="ChEBI" id="CHEBI:58502"/>
        <dbReference type="ChEBI" id="CHEBI:60487"/>
        <dbReference type="EC" id="2.7.7.62"/>
    </reaction>
</comment>
<name>A0A420XP98_9ACTN</name>
<evidence type="ECO:0000256" key="3">
    <source>
        <dbReference type="ARBA" id="ARBA00001522"/>
    </source>
</evidence>
<keyword evidence="14" id="KW-0067">ATP-binding</keyword>
<evidence type="ECO:0000256" key="13">
    <source>
        <dbReference type="ARBA" id="ARBA00022777"/>
    </source>
</evidence>
<dbReference type="GO" id="GO:0005525">
    <property type="term" value="F:GTP binding"/>
    <property type="evidence" value="ECO:0007669"/>
    <property type="project" value="UniProtKB-KW"/>
</dbReference>
<evidence type="ECO:0000256" key="15">
    <source>
        <dbReference type="ARBA" id="ARBA00023134"/>
    </source>
</evidence>
<evidence type="ECO:0000256" key="7">
    <source>
        <dbReference type="ARBA" id="ARBA00007490"/>
    </source>
</evidence>
<evidence type="ECO:0000256" key="12">
    <source>
        <dbReference type="ARBA" id="ARBA00022741"/>
    </source>
</evidence>
<organism evidence="18 19">
    <name type="scientific">Motilibacter peucedani</name>
    <dbReference type="NCBI Taxonomy" id="598650"/>
    <lineage>
        <taxon>Bacteria</taxon>
        <taxon>Bacillati</taxon>
        <taxon>Actinomycetota</taxon>
        <taxon>Actinomycetes</taxon>
        <taxon>Motilibacterales</taxon>
        <taxon>Motilibacteraceae</taxon>
        <taxon>Motilibacter</taxon>
    </lineage>
</organism>
<evidence type="ECO:0000256" key="16">
    <source>
        <dbReference type="ARBA" id="ARBA00029570"/>
    </source>
</evidence>
<comment type="similarity">
    <text evidence="7">Belongs to the CobU/CobP family.</text>
</comment>
<reference evidence="18 19" key="1">
    <citation type="submission" date="2018-10" db="EMBL/GenBank/DDBJ databases">
        <title>Genomic Encyclopedia of Archaeal and Bacterial Type Strains, Phase II (KMG-II): from individual species to whole genera.</title>
        <authorList>
            <person name="Goeker M."/>
        </authorList>
    </citation>
    <scope>NUCLEOTIDE SEQUENCE [LARGE SCALE GENOMIC DNA]</scope>
    <source>
        <strain evidence="18 19">RP-AC37</strain>
    </source>
</reference>
<evidence type="ECO:0000256" key="1">
    <source>
        <dbReference type="ARBA" id="ARBA00000312"/>
    </source>
</evidence>
<dbReference type="GO" id="GO:0005524">
    <property type="term" value="F:ATP binding"/>
    <property type="evidence" value="ECO:0007669"/>
    <property type="project" value="UniProtKB-KW"/>
</dbReference>
<dbReference type="EC" id="2.7.7.62" evidence="9"/>
<dbReference type="OrthoDB" id="9788370at2"/>
<proteinExistence type="inferred from homology"/>
<dbReference type="Gene3D" id="3.40.50.300">
    <property type="entry name" value="P-loop containing nucleotide triphosphate hydrolases"/>
    <property type="match status" value="1"/>
</dbReference>
<dbReference type="GO" id="GO:0008820">
    <property type="term" value="F:cobinamide phosphate guanylyltransferase activity"/>
    <property type="evidence" value="ECO:0007669"/>
    <property type="project" value="UniProtKB-EC"/>
</dbReference>
<dbReference type="GO" id="GO:0009236">
    <property type="term" value="P:cobalamin biosynthetic process"/>
    <property type="evidence" value="ECO:0007669"/>
    <property type="project" value="UniProtKB-UniPathway"/>
</dbReference>